<dbReference type="InterPro" id="IPR050990">
    <property type="entry name" value="UPF0237/GcvR_regulator"/>
</dbReference>
<dbReference type="OrthoDB" id="5814370at2"/>
<dbReference type="InterPro" id="IPR045865">
    <property type="entry name" value="ACT-like_dom_sf"/>
</dbReference>
<evidence type="ECO:0000313" key="3">
    <source>
        <dbReference type="Proteomes" id="UP000326936"/>
    </source>
</evidence>
<dbReference type="SUPFAM" id="SSF55021">
    <property type="entry name" value="ACT-like"/>
    <property type="match status" value="1"/>
</dbReference>
<proteinExistence type="predicted"/>
<sequence length="170" mass="18780">MNRIFIVSFTGNATPQTIKQLASITHDHGGKWLVSKVNFLEELVAGVIKVEIPQENEDLVKDAFCDHEGLLVKFSKAKKHIQNAESIYKLRLDSADRAGIINEISHALDRQNIYILDMDCQRVFVAGGGGVSSSLFTANMTVKVPEDVIIDDVVKDLETLSNGIRVIVES</sequence>
<evidence type="ECO:0000313" key="2">
    <source>
        <dbReference type="EMBL" id="QFT26388.1"/>
    </source>
</evidence>
<organism evidence="2 3">
    <name type="scientific">Vibrio aquimaris</name>
    <dbReference type="NCBI Taxonomy" id="2587862"/>
    <lineage>
        <taxon>Bacteria</taxon>
        <taxon>Pseudomonadati</taxon>
        <taxon>Pseudomonadota</taxon>
        <taxon>Gammaproteobacteria</taxon>
        <taxon>Vibrionales</taxon>
        <taxon>Vibrionaceae</taxon>
        <taxon>Vibrio</taxon>
    </lineage>
</organism>
<gene>
    <name evidence="2" type="ORF">FIV01_08100</name>
</gene>
<dbReference type="Proteomes" id="UP000326936">
    <property type="component" value="Chromosome"/>
</dbReference>
<dbReference type="PIRSF" id="PIRSF028103">
    <property type="entry name" value="GcvR"/>
    <property type="match status" value="1"/>
</dbReference>
<keyword evidence="1" id="KW-0678">Repressor</keyword>
<keyword evidence="1" id="KW-0804">Transcription</keyword>
<keyword evidence="1" id="KW-0963">Cytoplasm</keyword>
<dbReference type="GO" id="GO:0006355">
    <property type="term" value="P:regulation of DNA-templated transcription"/>
    <property type="evidence" value="ECO:0007669"/>
    <property type="project" value="UniProtKB-UniRule"/>
</dbReference>
<keyword evidence="3" id="KW-1185">Reference proteome</keyword>
<dbReference type="PANTHER" id="PTHR34875:SF6">
    <property type="entry name" value="UPF0237 PROTEIN MJ1558"/>
    <property type="match status" value="1"/>
</dbReference>
<comment type="subcellular location">
    <subcellularLocation>
        <location evidence="1">Cytoplasm</location>
    </subcellularLocation>
</comment>
<dbReference type="EMBL" id="CP045350">
    <property type="protein sequence ID" value="QFT26388.1"/>
    <property type="molecule type" value="Genomic_DNA"/>
</dbReference>
<protein>
    <recommendedName>
        <fullName evidence="1">Glycine cleavage system transcriptional repressor</fullName>
    </recommendedName>
</protein>
<name>A0A5P9CJ94_9VIBR</name>
<dbReference type="Gene3D" id="3.30.70.260">
    <property type="match status" value="1"/>
</dbReference>
<dbReference type="AlphaFoldDB" id="A0A5P9CJ94"/>
<dbReference type="GO" id="GO:0005737">
    <property type="term" value="C:cytoplasm"/>
    <property type="evidence" value="ECO:0007669"/>
    <property type="project" value="UniProtKB-SubCell"/>
</dbReference>
<reference evidence="2 3" key="1">
    <citation type="submission" date="2019-10" db="EMBL/GenBank/DDBJ databases">
        <title>Complete genome sequence of Vibrio sp. strain THAF100, isolated from non-filtered water from the water column of tank 6 of a marine aquarium containing stony-coral fragments. Water maintained at 26 degree C.</title>
        <authorList>
            <person name="Ruckert C."/>
            <person name="Franco A."/>
            <person name="Kalinowski J."/>
            <person name="Glaeser S."/>
        </authorList>
    </citation>
    <scope>NUCLEOTIDE SEQUENCE [LARGE SCALE GENOMIC DNA]</scope>
    <source>
        <strain evidence="2 3">THAF100</strain>
    </source>
</reference>
<dbReference type="InterPro" id="IPR016867">
    <property type="entry name" value="GcvR"/>
</dbReference>
<evidence type="ECO:0000256" key="1">
    <source>
        <dbReference type="PIRNR" id="PIRNR028103"/>
    </source>
</evidence>
<dbReference type="PANTHER" id="PTHR34875">
    <property type="entry name" value="UPF0237 PROTEIN MJ1558"/>
    <property type="match status" value="1"/>
</dbReference>
<dbReference type="RefSeq" id="WP_152430542.1">
    <property type="nucleotide sequence ID" value="NZ_CBCSDK010000004.1"/>
</dbReference>
<dbReference type="KEGG" id="vaq:FIV01_08100"/>
<accession>A0A5P9CJ94</accession>